<evidence type="ECO:0000256" key="1">
    <source>
        <dbReference type="SAM" id="Coils"/>
    </source>
</evidence>
<organism evidence="2 3">
    <name type="scientific">Clostridium cadaveris</name>
    <dbReference type="NCBI Taxonomy" id="1529"/>
    <lineage>
        <taxon>Bacteria</taxon>
        <taxon>Bacillati</taxon>
        <taxon>Bacillota</taxon>
        <taxon>Clostridia</taxon>
        <taxon>Eubacteriales</taxon>
        <taxon>Clostridiaceae</taxon>
        <taxon>Clostridium</taxon>
    </lineage>
</organism>
<feature type="coiled-coil region" evidence="1">
    <location>
        <begin position="34"/>
        <end position="90"/>
    </location>
</feature>
<dbReference type="Proteomes" id="UP000246114">
    <property type="component" value="Unassembled WGS sequence"/>
</dbReference>
<evidence type="ECO:0000313" key="3">
    <source>
        <dbReference type="Proteomes" id="UP000246114"/>
    </source>
</evidence>
<protein>
    <recommendedName>
        <fullName evidence="4">Phage minor structural protein GP20</fullName>
    </recommendedName>
</protein>
<evidence type="ECO:0008006" key="4">
    <source>
        <dbReference type="Google" id="ProtNLM"/>
    </source>
</evidence>
<dbReference type="AlphaFoldDB" id="A0A316MF20"/>
<reference evidence="2 3" key="1">
    <citation type="submission" date="2018-03" db="EMBL/GenBank/DDBJ databases">
        <title>The uncultured portion of the human microbiome is neutrally assembled.</title>
        <authorList>
            <person name="Jeraldo P."/>
            <person name="Boardman L."/>
            <person name="White B.A."/>
            <person name="Nelson H."/>
            <person name="Goldenfeld N."/>
            <person name="Chia N."/>
        </authorList>
    </citation>
    <scope>NUCLEOTIDE SEQUENCE [LARGE SCALE GENOMIC DNA]</scope>
    <source>
        <strain evidence="2">CIM:MAG 903</strain>
    </source>
</reference>
<accession>A0A316MF20</accession>
<comment type="caution">
    <text evidence="2">The sequence shown here is derived from an EMBL/GenBank/DDBJ whole genome shotgun (WGS) entry which is preliminary data.</text>
</comment>
<name>A0A316MF20_9CLOT</name>
<keyword evidence="1" id="KW-0175">Coiled coil</keyword>
<dbReference type="InterPro" id="IPR009636">
    <property type="entry name" value="SCAF"/>
</dbReference>
<gene>
    <name evidence="2" type="ORF">DBY38_02410</name>
</gene>
<dbReference type="Pfam" id="PF06810">
    <property type="entry name" value="Phage_scaffold"/>
    <property type="match status" value="1"/>
</dbReference>
<proteinExistence type="predicted"/>
<dbReference type="EMBL" id="QAMZ01000012">
    <property type="protein sequence ID" value="PWL55143.1"/>
    <property type="molecule type" value="Genomic_DNA"/>
</dbReference>
<evidence type="ECO:0000313" key="2">
    <source>
        <dbReference type="EMBL" id="PWL55143.1"/>
    </source>
</evidence>
<sequence>MKNIIEILKSQNIELTEEQTKAINDEVKVNYKTVADYDRQADKLELANDQLKKTKGAFEDFKKNYDGVDIEELKGKIDTLNDQLNSKETEYQTNLNRLDLTSKLKDKLREKGCLDMDLAITQFNLDDLLSSKNQESDLETALNKVIENKGMLFKEPEIQKIDTINVGGTVKKTDLDLHDQQLREAMGLPAKGD</sequence>